<dbReference type="SUPFAM" id="SSF117070">
    <property type="entry name" value="LEA14-like"/>
    <property type="match status" value="1"/>
</dbReference>
<dbReference type="Proteomes" id="UP000534783">
    <property type="component" value="Unassembled WGS sequence"/>
</dbReference>
<dbReference type="AlphaFoldDB" id="A0A7X6DMI4"/>
<sequence>MQKRFVSFSLFVIFLLQAFFGCSPARFLSKPEWRLQGIRIDRIDLSGASVGLALRITNPNPVGVTVRHLTYQFYLHEVKIAEGEMTAPFELPRHESIDVVLPVQMSFKEARELAPLLRQKTEEIDYRLEGEITLQAMGTEKRFQLHHAGKR</sequence>
<protein>
    <submittedName>
        <fullName evidence="2">LEA type 2 family protein</fullName>
    </submittedName>
</protein>
<dbReference type="GO" id="GO:0009269">
    <property type="term" value="P:response to desiccation"/>
    <property type="evidence" value="ECO:0007669"/>
    <property type="project" value="InterPro"/>
</dbReference>
<dbReference type="EMBL" id="VTOW01000001">
    <property type="protein sequence ID" value="NKE69663.1"/>
    <property type="molecule type" value="Genomic_DNA"/>
</dbReference>
<dbReference type="Pfam" id="PF03168">
    <property type="entry name" value="LEA_2"/>
    <property type="match status" value="1"/>
</dbReference>
<gene>
    <name evidence="2" type="ORF">MNODULE_02740</name>
</gene>
<evidence type="ECO:0000313" key="2">
    <source>
        <dbReference type="EMBL" id="NKE69663.1"/>
    </source>
</evidence>
<dbReference type="Gene3D" id="2.60.40.1820">
    <property type="match status" value="1"/>
</dbReference>
<evidence type="ECO:0000259" key="1">
    <source>
        <dbReference type="SMART" id="SM00769"/>
    </source>
</evidence>
<organism evidence="2 3">
    <name type="scientific">Candidatus Manganitrophus noduliformans</name>
    <dbReference type="NCBI Taxonomy" id="2606439"/>
    <lineage>
        <taxon>Bacteria</taxon>
        <taxon>Pseudomonadati</taxon>
        <taxon>Nitrospirota</taxon>
        <taxon>Nitrospiria</taxon>
        <taxon>Candidatus Troglogloeales</taxon>
        <taxon>Candidatus Manganitrophaceae</taxon>
        <taxon>Candidatus Manganitrophus</taxon>
    </lineage>
</organism>
<reference evidence="2 3" key="1">
    <citation type="journal article" date="2020" name="Nature">
        <title>Bacterial chemolithoautotrophy via manganese oxidation.</title>
        <authorList>
            <person name="Yu H."/>
            <person name="Leadbetter J.R."/>
        </authorList>
    </citation>
    <scope>NUCLEOTIDE SEQUENCE [LARGE SCALE GENOMIC DNA]</scope>
    <source>
        <strain evidence="2 3">Mn-1</strain>
    </source>
</reference>
<evidence type="ECO:0000313" key="3">
    <source>
        <dbReference type="Proteomes" id="UP000534783"/>
    </source>
</evidence>
<accession>A0A7X6DMI4</accession>
<dbReference type="RefSeq" id="WP_168057955.1">
    <property type="nucleotide sequence ID" value="NZ_VTOW01000001.1"/>
</dbReference>
<dbReference type="PROSITE" id="PS51257">
    <property type="entry name" value="PROKAR_LIPOPROTEIN"/>
    <property type="match status" value="1"/>
</dbReference>
<dbReference type="SMART" id="SM00769">
    <property type="entry name" value="WHy"/>
    <property type="match status" value="1"/>
</dbReference>
<name>A0A7X6DMI4_9BACT</name>
<dbReference type="InterPro" id="IPR004864">
    <property type="entry name" value="LEA_2"/>
</dbReference>
<comment type="caution">
    <text evidence="2">The sequence shown here is derived from an EMBL/GenBank/DDBJ whole genome shotgun (WGS) entry which is preliminary data.</text>
</comment>
<proteinExistence type="predicted"/>
<feature type="domain" description="Water stress and hypersensitive response" evidence="1">
    <location>
        <begin position="33"/>
        <end position="150"/>
    </location>
</feature>
<keyword evidence="3" id="KW-1185">Reference proteome</keyword>
<dbReference type="InterPro" id="IPR013990">
    <property type="entry name" value="WHy-dom"/>
</dbReference>